<feature type="transmembrane region" description="Helical" evidence="6">
    <location>
        <begin position="397"/>
        <end position="418"/>
    </location>
</feature>
<feature type="transmembrane region" description="Helical" evidence="6">
    <location>
        <begin position="264"/>
        <end position="282"/>
    </location>
</feature>
<dbReference type="InterPro" id="IPR020846">
    <property type="entry name" value="MFS_dom"/>
</dbReference>
<dbReference type="InterPro" id="IPR011701">
    <property type="entry name" value="MFS"/>
</dbReference>
<dbReference type="InterPro" id="IPR000849">
    <property type="entry name" value="Sugar_P_transporter"/>
</dbReference>
<evidence type="ECO:0000313" key="8">
    <source>
        <dbReference type="EMBL" id="KGG81222.1"/>
    </source>
</evidence>
<protein>
    <submittedName>
        <fullName evidence="8">MFS transporter</fullName>
    </submittedName>
</protein>
<comment type="subcellular location">
    <subcellularLocation>
        <location evidence="1">Cell membrane</location>
        <topology evidence="1">Multi-pass membrane protein</topology>
    </subcellularLocation>
</comment>
<dbReference type="PROSITE" id="PS00216">
    <property type="entry name" value="SUGAR_TRANSPORT_1"/>
    <property type="match status" value="1"/>
</dbReference>
<evidence type="ECO:0000256" key="6">
    <source>
        <dbReference type="SAM" id="Phobius"/>
    </source>
</evidence>
<dbReference type="InterPro" id="IPR036259">
    <property type="entry name" value="MFS_trans_sf"/>
</dbReference>
<dbReference type="PROSITE" id="PS50850">
    <property type="entry name" value="MFS"/>
    <property type="match status" value="1"/>
</dbReference>
<dbReference type="EMBL" id="AZTB01000004">
    <property type="protein sequence ID" value="KGG81222.1"/>
    <property type="molecule type" value="Genomic_DNA"/>
</dbReference>
<organism evidence="8 9">
    <name type="scientific">Caloranaerobacter azorensis H53214</name>
    <dbReference type="NCBI Taxonomy" id="1156417"/>
    <lineage>
        <taxon>Bacteria</taxon>
        <taxon>Bacillati</taxon>
        <taxon>Bacillota</taxon>
        <taxon>Tissierellia</taxon>
        <taxon>Tissierellales</taxon>
        <taxon>Thermohalobacteraceae</taxon>
        <taxon>Caloranaerobacter</taxon>
    </lineage>
</organism>
<evidence type="ECO:0000256" key="3">
    <source>
        <dbReference type="ARBA" id="ARBA00022692"/>
    </source>
</evidence>
<dbReference type="RefSeq" id="WP_035161729.1">
    <property type="nucleotide sequence ID" value="NZ_AZTB01000004.1"/>
</dbReference>
<keyword evidence="4 6" id="KW-1133">Transmembrane helix</keyword>
<proteinExistence type="predicted"/>
<feature type="transmembrane region" description="Helical" evidence="6">
    <location>
        <begin position="353"/>
        <end position="377"/>
    </location>
</feature>
<dbReference type="SUPFAM" id="SSF103473">
    <property type="entry name" value="MFS general substrate transporter"/>
    <property type="match status" value="1"/>
</dbReference>
<feature type="transmembrane region" description="Helical" evidence="6">
    <location>
        <begin position="57"/>
        <end position="75"/>
    </location>
</feature>
<dbReference type="STRING" id="1156417.Y919_01565"/>
<accession>A0A096BK35</accession>
<keyword evidence="5 6" id="KW-0472">Membrane</keyword>
<feature type="transmembrane region" description="Helical" evidence="6">
    <location>
        <begin position="165"/>
        <end position="189"/>
    </location>
</feature>
<evidence type="ECO:0000313" key="9">
    <source>
        <dbReference type="Proteomes" id="UP000029622"/>
    </source>
</evidence>
<evidence type="ECO:0000256" key="1">
    <source>
        <dbReference type="ARBA" id="ARBA00004651"/>
    </source>
</evidence>
<dbReference type="Pfam" id="PF07690">
    <property type="entry name" value="MFS_1"/>
    <property type="match status" value="1"/>
</dbReference>
<dbReference type="PIRSF" id="PIRSF002808">
    <property type="entry name" value="Hexose_phosphate_transp"/>
    <property type="match status" value="1"/>
</dbReference>
<evidence type="ECO:0000256" key="2">
    <source>
        <dbReference type="ARBA" id="ARBA00022448"/>
    </source>
</evidence>
<evidence type="ECO:0000256" key="5">
    <source>
        <dbReference type="ARBA" id="ARBA00023136"/>
    </source>
</evidence>
<evidence type="ECO:0000256" key="4">
    <source>
        <dbReference type="ARBA" id="ARBA00022989"/>
    </source>
</evidence>
<comment type="caution">
    <text evidence="8">The sequence shown here is derived from an EMBL/GenBank/DDBJ whole genome shotgun (WGS) entry which is preliminary data.</text>
</comment>
<reference evidence="8 9" key="1">
    <citation type="submission" date="2013-12" db="EMBL/GenBank/DDBJ databases">
        <title>Draft genome sequence of Caloranaerobacter sp. H53214.</title>
        <authorList>
            <person name="Jiang L.J."/>
            <person name="Shao Z.Z."/>
            <person name="Long M.N."/>
        </authorList>
    </citation>
    <scope>NUCLEOTIDE SEQUENCE [LARGE SCALE GENOMIC DNA]</scope>
    <source>
        <strain evidence="8 9">H53214</strain>
    </source>
</reference>
<sequence>MNTKRSRLYTYRWYIWGILALAYVIVFFHRVAAGVVRQDLIKAFNITDVEFGNLGSMYFYAYMIMQIPSGILADTLGARKTVSIGTLLAGIGSIIFGFASNITLAYIGRLIVGLGVSVVFISILKVLSQWFREDEFGRMSGLTSFIGNGGALLAQFPLVVMVTSIGWRLSFAAIGALSLLVAVLAYLIVRNSPEDMGFTPIIEKTEKKDISLSESIKNVFSNPKTWPGFFAFGGMFGSVIAFVGAWGVPYMIHVYGVSKAKASTFTMIVTLGLMIGSLVIGTISDKIGRRKAPFLAFSLIYTLTWLILIYVNPGKISFSALYILLFIMGFSSSGFVLSWACSKEVNNPNYAGISTGTVNMGGFLFAAVIQPLIGYVLDKNWTGKLIEGVKVYTVTSYNRAFLICLIASVIAIISILFVKETRCRNIKTVNN</sequence>
<feature type="transmembrane region" description="Helical" evidence="6">
    <location>
        <begin position="82"/>
        <end position="100"/>
    </location>
</feature>
<keyword evidence="2" id="KW-0813">Transport</keyword>
<dbReference type="Gene3D" id="1.20.1250.20">
    <property type="entry name" value="MFS general substrate transporter like domains"/>
    <property type="match status" value="2"/>
</dbReference>
<name>A0A096BK35_9FIRM</name>
<dbReference type="PANTHER" id="PTHR43826">
    <property type="entry name" value="GLUCOSE-6-PHOSPHATE EXCHANGER SLC37A4"/>
    <property type="match status" value="1"/>
</dbReference>
<feature type="transmembrane region" description="Helical" evidence="6">
    <location>
        <begin position="319"/>
        <end position="341"/>
    </location>
</feature>
<dbReference type="GO" id="GO:0005886">
    <property type="term" value="C:plasma membrane"/>
    <property type="evidence" value="ECO:0007669"/>
    <property type="project" value="UniProtKB-SubCell"/>
</dbReference>
<feature type="domain" description="Major facilitator superfamily (MFS) profile" evidence="7">
    <location>
        <begin position="15"/>
        <end position="422"/>
    </location>
</feature>
<gene>
    <name evidence="8" type="ORF">Y919_01565</name>
</gene>
<dbReference type="PANTHER" id="PTHR43826:SF3">
    <property type="entry name" value="GLUCOSE-6-PHOSPHATE EXCHANGER SLC37A4"/>
    <property type="match status" value="1"/>
</dbReference>
<feature type="transmembrane region" description="Helical" evidence="6">
    <location>
        <begin position="229"/>
        <end position="252"/>
    </location>
</feature>
<dbReference type="InterPro" id="IPR051337">
    <property type="entry name" value="OPA_Antiporter"/>
</dbReference>
<feature type="transmembrane region" description="Helical" evidence="6">
    <location>
        <begin position="294"/>
        <end position="313"/>
    </location>
</feature>
<dbReference type="InterPro" id="IPR005829">
    <property type="entry name" value="Sugar_transporter_CS"/>
</dbReference>
<dbReference type="GO" id="GO:0035435">
    <property type="term" value="P:phosphate ion transmembrane transport"/>
    <property type="evidence" value="ECO:0007669"/>
    <property type="project" value="TreeGrafter"/>
</dbReference>
<feature type="transmembrane region" description="Helical" evidence="6">
    <location>
        <begin position="139"/>
        <end position="159"/>
    </location>
</feature>
<feature type="transmembrane region" description="Helical" evidence="6">
    <location>
        <begin position="106"/>
        <end position="127"/>
    </location>
</feature>
<evidence type="ECO:0000259" key="7">
    <source>
        <dbReference type="PROSITE" id="PS50850"/>
    </source>
</evidence>
<dbReference type="GO" id="GO:0061513">
    <property type="term" value="F:glucose 6-phosphate:phosphate antiporter activity"/>
    <property type="evidence" value="ECO:0007669"/>
    <property type="project" value="TreeGrafter"/>
</dbReference>
<keyword evidence="3 6" id="KW-0812">Transmembrane</keyword>
<dbReference type="Proteomes" id="UP000029622">
    <property type="component" value="Unassembled WGS sequence"/>
</dbReference>
<dbReference type="AlphaFoldDB" id="A0A096BK35"/>